<protein>
    <submittedName>
        <fullName evidence="1">Uncharacterized protein</fullName>
    </submittedName>
</protein>
<dbReference type="VEuPathDB" id="FungiDB:RhiirA1_483922"/>
<comment type="caution">
    <text evidence="1">The sequence shown here is derived from an EMBL/GenBank/DDBJ whole genome shotgun (WGS) entry which is preliminary data.</text>
</comment>
<evidence type="ECO:0000313" key="2">
    <source>
        <dbReference type="Proteomes" id="UP000234323"/>
    </source>
</evidence>
<evidence type="ECO:0000313" key="1">
    <source>
        <dbReference type="EMBL" id="PKY54611.1"/>
    </source>
</evidence>
<name>A0A2I1H6Y0_9GLOM</name>
<dbReference type="EMBL" id="LLXI01001643">
    <property type="protein sequence ID" value="PKY54611.1"/>
    <property type="molecule type" value="Genomic_DNA"/>
</dbReference>
<keyword evidence="2" id="KW-1185">Reference proteome</keyword>
<sequence length="269" mass="32251">EVILGVNDKVVKVILDFINNCSNRRKLDNDYYLELLFIENFLEKNEIKISGEEENIVDNIKEIRTKLKEFLTTKSIINTIKNDFELIDEALVVNEFNLIWKNKIITGGLRTWRKKITNAIWKNEILNSELLDDLFVYNYKKEFDWVSTLNFISNRINFSTRQCGEKDTRERSYRIKNMLRELPTYSILYKRNTNKINSPICIRCGKEEEDWEHIWVCESNEFSIDEIIRESPYRFELELQADGKNKEIEILRDHLFLHQYCEEKVENGN</sequence>
<gene>
    <name evidence="1" type="ORF">RhiirA4_473512</name>
</gene>
<dbReference type="VEuPathDB" id="FungiDB:RhiirFUN_011734"/>
<dbReference type="Proteomes" id="UP000234323">
    <property type="component" value="Unassembled WGS sequence"/>
</dbReference>
<proteinExistence type="predicted"/>
<feature type="non-terminal residue" evidence="1">
    <location>
        <position position="1"/>
    </location>
</feature>
<dbReference type="VEuPathDB" id="FungiDB:FUN_012916"/>
<accession>A0A2I1H6Y0</accession>
<dbReference type="AlphaFoldDB" id="A0A2I1H6Y0"/>
<organism evidence="1 2">
    <name type="scientific">Rhizophagus irregularis</name>
    <dbReference type="NCBI Taxonomy" id="588596"/>
    <lineage>
        <taxon>Eukaryota</taxon>
        <taxon>Fungi</taxon>
        <taxon>Fungi incertae sedis</taxon>
        <taxon>Mucoromycota</taxon>
        <taxon>Glomeromycotina</taxon>
        <taxon>Glomeromycetes</taxon>
        <taxon>Glomerales</taxon>
        <taxon>Glomeraceae</taxon>
        <taxon>Rhizophagus</taxon>
    </lineage>
</organism>
<reference evidence="1 2" key="1">
    <citation type="submission" date="2015-10" db="EMBL/GenBank/DDBJ databases">
        <title>Genome analyses suggest a sexual origin of heterokaryosis in a supposedly ancient asexual fungus.</title>
        <authorList>
            <person name="Ropars J."/>
            <person name="Sedzielewska K."/>
            <person name="Noel J."/>
            <person name="Charron P."/>
            <person name="Farinelli L."/>
            <person name="Marton T."/>
            <person name="Kruger M."/>
            <person name="Pelin A."/>
            <person name="Brachmann A."/>
            <person name="Corradi N."/>
        </authorList>
    </citation>
    <scope>NUCLEOTIDE SEQUENCE [LARGE SCALE GENOMIC DNA]</scope>
    <source>
        <strain evidence="1 2">A4</strain>
    </source>
</reference>